<comment type="caution">
    <text evidence="7">The sequence shown here is derived from an EMBL/GenBank/DDBJ whole genome shotgun (WGS) entry which is preliminary data.</text>
</comment>
<protein>
    <submittedName>
        <fullName evidence="7">EamA family transporter</fullName>
    </submittedName>
</protein>
<evidence type="ECO:0000256" key="4">
    <source>
        <dbReference type="ARBA" id="ARBA00022989"/>
    </source>
</evidence>
<dbReference type="Proteomes" id="UP000567293">
    <property type="component" value="Unassembled WGS sequence"/>
</dbReference>
<keyword evidence="2" id="KW-1003">Cell membrane</keyword>
<feature type="transmembrane region" description="Helical" evidence="6">
    <location>
        <begin position="84"/>
        <end position="104"/>
    </location>
</feature>
<comment type="subcellular location">
    <subcellularLocation>
        <location evidence="1">Cell membrane</location>
        <topology evidence="1">Multi-pass membrane protein</topology>
    </subcellularLocation>
</comment>
<dbReference type="EMBL" id="JACDQQ010000337">
    <property type="protein sequence ID" value="MBA0084034.1"/>
    <property type="molecule type" value="Genomic_DNA"/>
</dbReference>
<evidence type="ECO:0000313" key="7">
    <source>
        <dbReference type="EMBL" id="MBA0084034.1"/>
    </source>
</evidence>
<dbReference type="SUPFAM" id="SSF103481">
    <property type="entry name" value="Multidrug resistance efflux transporter EmrE"/>
    <property type="match status" value="1"/>
</dbReference>
<feature type="transmembrane region" description="Helical" evidence="6">
    <location>
        <begin position="12"/>
        <end position="29"/>
    </location>
</feature>
<proteinExistence type="predicted"/>
<dbReference type="InterPro" id="IPR000390">
    <property type="entry name" value="Small_drug/metabolite_transptr"/>
</dbReference>
<evidence type="ECO:0000256" key="5">
    <source>
        <dbReference type="ARBA" id="ARBA00023136"/>
    </source>
</evidence>
<dbReference type="PANTHER" id="PTHR30561">
    <property type="entry name" value="SMR FAMILY PROTON-DEPENDENT DRUG EFFLUX TRANSPORTER SUGE"/>
    <property type="match status" value="1"/>
</dbReference>
<evidence type="ECO:0000256" key="1">
    <source>
        <dbReference type="ARBA" id="ARBA00004651"/>
    </source>
</evidence>
<evidence type="ECO:0000256" key="6">
    <source>
        <dbReference type="SAM" id="Phobius"/>
    </source>
</evidence>
<organism evidence="7 8">
    <name type="scientific">Candidatus Acidiferrum panamense</name>
    <dbReference type="NCBI Taxonomy" id="2741543"/>
    <lineage>
        <taxon>Bacteria</taxon>
        <taxon>Pseudomonadati</taxon>
        <taxon>Acidobacteriota</taxon>
        <taxon>Terriglobia</taxon>
        <taxon>Candidatus Acidiferrales</taxon>
        <taxon>Candidatus Acidiferrum</taxon>
    </lineage>
</organism>
<accession>A0A7V8NMG8</accession>
<dbReference type="InterPro" id="IPR037185">
    <property type="entry name" value="EmrE-like"/>
</dbReference>
<keyword evidence="8" id="KW-1185">Reference proteome</keyword>
<dbReference type="Gene3D" id="1.10.3730.20">
    <property type="match status" value="1"/>
</dbReference>
<evidence type="ECO:0000313" key="8">
    <source>
        <dbReference type="Proteomes" id="UP000567293"/>
    </source>
</evidence>
<dbReference type="AlphaFoldDB" id="A0A7V8NMG8"/>
<dbReference type="GO" id="GO:0005886">
    <property type="term" value="C:plasma membrane"/>
    <property type="evidence" value="ECO:0007669"/>
    <property type="project" value="UniProtKB-SubCell"/>
</dbReference>
<keyword evidence="4 6" id="KW-1133">Transmembrane helix</keyword>
<sequence length="142" mass="15421">MASERRLRIKTLAMVLAMVVCANAGDLLLKYGMAQIGAVELTAHGISQAFRLIVTSTTIWLAIFFLIGFMVSYMTVLSWADYSYVMPAGAFGYAALTFLAVVYLHESVSPRRWIGVALICVGVLLVGQTKPRTTEVPSEVAA</sequence>
<keyword evidence="3 6" id="KW-0812">Transmembrane</keyword>
<reference evidence="7" key="1">
    <citation type="submission" date="2020-06" db="EMBL/GenBank/DDBJ databases">
        <title>Legume-microbial interactions unlock mineral nutrients during tropical forest succession.</title>
        <authorList>
            <person name="Epihov D.Z."/>
        </authorList>
    </citation>
    <scope>NUCLEOTIDE SEQUENCE [LARGE SCALE GENOMIC DNA]</scope>
    <source>
        <strain evidence="7">Pan2503</strain>
    </source>
</reference>
<keyword evidence="5 6" id="KW-0472">Membrane</keyword>
<gene>
    <name evidence="7" type="ORF">HRJ53_03475</name>
</gene>
<name>A0A7V8NMG8_9BACT</name>
<dbReference type="GO" id="GO:0022857">
    <property type="term" value="F:transmembrane transporter activity"/>
    <property type="evidence" value="ECO:0007669"/>
    <property type="project" value="InterPro"/>
</dbReference>
<evidence type="ECO:0000256" key="3">
    <source>
        <dbReference type="ARBA" id="ARBA00022692"/>
    </source>
</evidence>
<evidence type="ECO:0000256" key="2">
    <source>
        <dbReference type="ARBA" id="ARBA00022475"/>
    </source>
</evidence>
<dbReference type="PANTHER" id="PTHR30561:SF9">
    <property type="entry name" value="4-AMINO-4-DEOXY-L-ARABINOSE-PHOSPHOUNDECAPRENOL FLIPPASE SUBUNIT ARNF-RELATED"/>
    <property type="match status" value="1"/>
</dbReference>
<feature type="transmembrane region" description="Helical" evidence="6">
    <location>
        <begin position="49"/>
        <end position="72"/>
    </location>
</feature>
<feature type="transmembrane region" description="Helical" evidence="6">
    <location>
        <begin position="110"/>
        <end position="127"/>
    </location>
</feature>